<gene>
    <name evidence="1" type="ORF">EDC23_2501</name>
</gene>
<dbReference type="AlphaFoldDB" id="A0A4R8IFJ2"/>
<protein>
    <recommendedName>
        <fullName evidence="3">Aminoglycoside phosphotransferase domain-containing protein</fullName>
    </recommendedName>
</protein>
<proteinExistence type="predicted"/>
<comment type="caution">
    <text evidence="1">The sequence shown here is derived from an EMBL/GenBank/DDBJ whole genome shotgun (WGS) entry which is preliminary data.</text>
</comment>
<dbReference type="OrthoDB" id="9810277at2"/>
<dbReference type="Gene3D" id="3.90.1200.10">
    <property type="match status" value="1"/>
</dbReference>
<evidence type="ECO:0000313" key="2">
    <source>
        <dbReference type="Proteomes" id="UP000294914"/>
    </source>
</evidence>
<dbReference type="PANTHER" id="PTHR43883:SF1">
    <property type="entry name" value="GLUCONOKINASE"/>
    <property type="match status" value="1"/>
</dbReference>
<dbReference type="Proteomes" id="UP000294914">
    <property type="component" value="Unassembled WGS sequence"/>
</dbReference>
<evidence type="ECO:0000313" key="1">
    <source>
        <dbReference type="EMBL" id="TDX99291.1"/>
    </source>
</evidence>
<name>A0A4R8IFJ2_9GAMM</name>
<dbReference type="SUPFAM" id="SSF52540">
    <property type="entry name" value="P-loop containing nucleoside triphosphate hydrolases"/>
    <property type="match status" value="1"/>
</dbReference>
<evidence type="ECO:0008006" key="3">
    <source>
        <dbReference type="Google" id="ProtNLM"/>
    </source>
</evidence>
<dbReference type="InterPro" id="IPR011009">
    <property type="entry name" value="Kinase-like_dom_sf"/>
</dbReference>
<dbReference type="PANTHER" id="PTHR43883">
    <property type="entry name" value="SLR0207 PROTEIN"/>
    <property type="match status" value="1"/>
</dbReference>
<organism evidence="1 2">
    <name type="scientific">Thiohalophilus thiocyanatoxydans</name>
    <dbReference type="NCBI Taxonomy" id="381308"/>
    <lineage>
        <taxon>Bacteria</taxon>
        <taxon>Pseudomonadati</taxon>
        <taxon>Pseudomonadota</taxon>
        <taxon>Gammaproteobacteria</taxon>
        <taxon>Thiohalomonadales</taxon>
        <taxon>Thiohalophilaceae</taxon>
        <taxon>Thiohalophilus</taxon>
    </lineage>
</organism>
<accession>A0A4R8IFJ2</accession>
<dbReference type="Pfam" id="PF13671">
    <property type="entry name" value="AAA_33"/>
    <property type="match status" value="1"/>
</dbReference>
<dbReference type="Gene3D" id="3.40.50.300">
    <property type="entry name" value="P-loop containing nucleotide triphosphate hydrolases"/>
    <property type="match status" value="1"/>
</dbReference>
<dbReference type="EMBL" id="SOQX01000008">
    <property type="protein sequence ID" value="TDX99291.1"/>
    <property type="molecule type" value="Genomic_DNA"/>
</dbReference>
<keyword evidence="2" id="KW-1185">Reference proteome</keyword>
<reference evidence="1 2" key="1">
    <citation type="submission" date="2019-03" db="EMBL/GenBank/DDBJ databases">
        <title>Genomic Encyclopedia of Type Strains, Phase IV (KMG-IV): sequencing the most valuable type-strain genomes for metagenomic binning, comparative biology and taxonomic classification.</title>
        <authorList>
            <person name="Goeker M."/>
        </authorList>
    </citation>
    <scope>NUCLEOTIDE SEQUENCE [LARGE SCALE GENOMIC DNA]</scope>
    <source>
        <strain evidence="1 2">DSM 16326</strain>
    </source>
</reference>
<dbReference type="InterPro" id="IPR027417">
    <property type="entry name" value="P-loop_NTPase"/>
</dbReference>
<sequence length="522" mass="59019">MSEPQTPAWLTALQQPRAYPHPVERIELIETHISRVLLTGEFAYKLKKPLDLGFLDFSTLDKRHYYCQEELRLNRRLAAPIYLDVLAVIDSADGIVIGDPEQTEGALIEYALKMRQFDPEEGFDRLLQRQQLTEQHLDQLAQLIGDFHQQLPAAPADSDYGSLAAVRRPCEENFDQIREQAPQLADDPRLAELSQWSDRQLTQQATRFEQRRRDGFIRECHGDLHLRNIALWQETVIAFDCIEFDPALRWIDTLNEIAFLIMDLDAHDAGGPGWYFLNRYLEQTGDYAGLDLLGFYRVYRAMVRAKVAAIELAQHDETSHREELAHYLDQAMATLHADRPALLITVGFSGSGKSTVTDQLLQQLGAVRLRSDVERERLFGHAPEEQGIGTGKYSTDASDRLYAHLREQSRHLLAAGYTVIVDAAFLQQARRAPFLALAGECNVPLHILALEADPDTLRQRIRQRQAAGRDASEADLAVLESQLQQHDPLDPAESRYALHIDTRQPLDPAGLANTIRGAANGQ</sequence>
<dbReference type="InterPro" id="IPR052732">
    <property type="entry name" value="Cell-binding_unc_protein"/>
</dbReference>
<dbReference type="RefSeq" id="WP_134085029.1">
    <property type="nucleotide sequence ID" value="NZ_SOQX01000008.1"/>
</dbReference>
<dbReference type="SUPFAM" id="SSF56112">
    <property type="entry name" value="Protein kinase-like (PK-like)"/>
    <property type="match status" value="1"/>
</dbReference>